<dbReference type="InterPro" id="IPR033877">
    <property type="entry name" value="Frm2/Hbn1"/>
</dbReference>
<evidence type="ECO:0000259" key="4">
    <source>
        <dbReference type="Pfam" id="PF00881"/>
    </source>
</evidence>
<evidence type="ECO:0000256" key="2">
    <source>
        <dbReference type="ARBA" id="ARBA00022490"/>
    </source>
</evidence>
<reference evidence="5" key="2">
    <citation type="submission" date="2021-09" db="EMBL/GenBank/DDBJ databases">
        <authorList>
            <person name="Gilroy R."/>
        </authorList>
    </citation>
    <scope>NUCLEOTIDE SEQUENCE</scope>
    <source>
        <strain evidence="5">CHK171-7178</strain>
    </source>
</reference>
<keyword evidence="3" id="KW-0560">Oxidoreductase</keyword>
<keyword evidence="2" id="KW-0963">Cytoplasm</keyword>
<sequence>MGNLFIDLMKKRRSIYSLNKNIEQTEEGIQKLIIEAIKLSPSAFNSQSSRAVILFNDSHNKLWGIVADTLSGIVAKQKFSKTEEKIATFRAGFGTILFFEDTAVIKNLQKDFPLYAEQFPSWSDQSTAIAQHSVWTALALEDIGASLQHYNPLIDKAVKNEWQIPSTWNLRAQMPFGGIAAEPEEKEFISDENRFIVFN</sequence>
<dbReference type="InterPro" id="IPR029479">
    <property type="entry name" value="Nitroreductase"/>
</dbReference>
<dbReference type="EMBL" id="DYWT01000318">
    <property type="protein sequence ID" value="HJF34305.1"/>
    <property type="molecule type" value="Genomic_DNA"/>
</dbReference>
<dbReference type="FunFam" id="3.40.109.10:FF:000001">
    <property type="entry name" value="Nitroreductase family"/>
    <property type="match status" value="1"/>
</dbReference>
<evidence type="ECO:0000256" key="3">
    <source>
        <dbReference type="ARBA" id="ARBA00023002"/>
    </source>
</evidence>
<reference evidence="5" key="1">
    <citation type="journal article" date="2021" name="PeerJ">
        <title>Extensive microbial diversity within the chicken gut microbiome revealed by metagenomics and culture.</title>
        <authorList>
            <person name="Gilroy R."/>
            <person name="Ravi A."/>
            <person name="Getino M."/>
            <person name="Pursley I."/>
            <person name="Horton D.L."/>
            <person name="Alikhan N.F."/>
            <person name="Baker D."/>
            <person name="Gharbi K."/>
            <person name="Hall N."/>
            <person name="Watson M."/>
            <person name="Adriaenssens E.M."/>
            <person name="Foster-Nyarko E."/>
            <person name="Jarju S."/>
            <person name="Secka A."/>
            <person name="Antonio M."/>
            <person name="Oren A."/>
            <person name="Chaudhuri R.R."/>
            <person name="La Ragione R."/>
            <person name="Hildebrand F."/>
            <person name="Pallen M.J."/>
        </authorList>
    </citation>
    <scope>NUCLEOTIDE SEQUENCE</scope>
    <source>
        <strain evidence="5">CHK171-7178</strain>
    </source>
</reference>
<dbReference type="GO" id="GO:0016491">
    <property type="term" value="F:oxidoreductase activity"/>
    <property type="evidence" value="ECO:0007669"/>
    <property type="project" value="UniProtKB-KW"/>
</dbReference>
<dbReference type="SUPFAM" id="SSF55469">
    <property type="entry name" value="FMN-dependent nitroreductase-like"/>
    <property type="match status" value="1"/>
</dbReference>
<dbReference type="AlphaFoldDB" id="A0A921G3S9"/>
<dbReference type="Proteomes" id="UP000698173">
    <property type="component" value="Unassembled WGS sequence"/>
</dbReference>
<dbReference type="InterPro" id="IPR000415">
    <property type="entry name" value="Nitroreductase-like"/>
</dbReference>
<accession>A0A921G3S9</accession>
<name>A0A921G3S9_SPOPS</name>
<gene>
    <name evidence="5" type="ORF">K8V56_21280</name>
</gene>
<dbReference type="PANTHER" id="PTHR43035">
    <property type="entry name" value="FATTY ACID REPRESSION MUTANT PROTEIN 2-RELATED"/>
    <property type="match status" value="1"/>
</dbReference>
<comment type="caution">
    <text evidence="5">The sequence shown here is derived from an EMBL/GenBank/DDBJ whole genome shotgun (WGS) entry which is preliminary data.</text>
</comment>
<evidence type="ECO:0000313" key="5">
    <source>
        <dbReference type="EMBL" id="HJF34305.1"/>
    </source>
</evidence>
<feature type="domain" description="Nitroreductase" evidence="4">
    <location>
        <begin position="10"/>
        <end position="177"/>
    </location>
</feature>
<dbReference type="Pfam" id="PF00881">
    <property type="entry name" value="Nitroreductase"/>
    <property type="match status" value="1"/>
</dbReference>
<dbReference type="GO" id="GO:0034599">
    <property type="term" value="P:cellular response to oxidative stress"/>
    <property type="evidence" value="ECO:0007669"/>
    <property type="project" value="InterPro"/>
</dbReference>
<dbReference type="GO" id="GO:0005737">
    <property type="term" value="C:cytoplasm"/>
    <property type="evidence" value="ECO:0007669"/>
    <property type="project" value="UniProtKB-SubCell"/>
</dbReference>
<evidence type="ECO:0000313" key="6">
    <source>
        <dbReference type="Proteomes" id="UP000698173"/>
    </source>
</evidence>
<dbReference type="Gene3D" id="3.40.109.10">
    <property type="entry name" value="NADH Oxidase"/>
    <property type="match status" value="1"/>
</dbReference>
<dbReference type="PANTHER" id="PTHR43035:SF1">
    <property type="entry name" value="FATTY ACID REPRESSION MUTANT PROTEIN 2-RELATED"/>
    <property type="match status" value="1"/>
</dbReference>
<protein>
    <submittedName>
        <fullName evidence="5">Nitroreductase family protein</fullName>
    </submittedName>
</protein>
<proteinExistence type="predicted"/>
<comment type="subcellular location">
    <subcellularLocation>
        <location evidence="1">Cytoplasm</location>
    </subcellularLocation>
</comment>
<organism evidence="5 6">
    <name type="scientific">Sporosarcina psychrophila</name>
    <name type="common">Bacillus psychrophilus</name>
    <dbReference type="NCBI Taxonomy" id="1476"/>
    <lineage>
        <taxon>Bacteria</taxon>
        <taxon>Bacillati</taxon>
        <taxon>Bacillota</taxon>
        <taxon>Bacilli</taxon>
        <taxon>Bacillales</taxon>
        <taxon>Caryophanaceae</taxon>
        <taxon>Sporosarcina</taxon>
    </lineage>
</organism>
<evidence type="ECO:0000256" key="1">
    <source>
        <dbReference type="ARBA" id="ARBA00004496"/>
    </source>
</evidence>
<dbReference type="CDD" id="cd02140">
    <property type="entry name" value="Frm2-like"/>
    <property type="match status" value="1"/>
</dbReference>